<proteinExistence type="predicted"/>
<protein>
    <submittedName>
        <fullName evidence="1">Uncharacterized protein</fullName>
    </submittedName>
</protein>
<name>A0AAN9SDV9_PSOTE</name>
<organism evidence="1 2">
    <name type="scientific">Psophocarpus tetragonolobus</name>
    <name type="common">Winged bean</name>
    <name type="synonym">Dolichos tetragonolobus</name>
    <dbReference type="NCBI Taxonomy" id="3891"/>
    <lineage>
        <taxon>Eukaryota</taxon>
        <taxon>Viridiplantae</taxon>
        <taxon>Streptophyta</taxon>
        <taxon>Embryophyta</taxon>
        <taxon>Tracheophyta</taxon>
        <taxon>Spermatophyta</taxon>
        <taxon>Magnoliopsida</taxon>
        <taxon>eudicotyledons</taxon>
        <taxon>Gunneridae</taxon>
        <taxon>Pentapetalae</taxon>
        <taxon>rosids</taxon>
        <taxon>fabids</taxon>
        <taxon>Fabales</taxon>
        <taxon>Fabaceae</taxon>
        <taxon>Papilionoideae</taxon>
        <taxon>50 kb inversion clade</taxon>
        <taxon>NPAAA clade</taxon>
        <taxon>indigoferoid/millettioid clade</taxon>
        <taxon>Phaseoleae</taxon>
        <taxon>Psophocarpus</taxon>
    </lineage>
</organism>
<evidence type="ECO:0000313" key="2">
    <source>
        <dbReference type="Proteomes" id="UP001386955"/>
    </source>
</evidence>
<gene>
    <name evidence="1" type="ORF">VNO78_15286</name>
</gene>
<evidence type="ECO:0000313" key="1">
    <source>
        <dbReference type="EMBL" id="KAK7394749.1"/>
    </source>
</evidence>
<dbReference type="AlphaFoldDB" id="A0AAN9SDV9"/>
<dbReference type="Proteomes" id="UP001386955">
    <property type="component" value="Unassembled WGS sequence"/>
</dbReference>
<keyword evidence="2" id="KW-1185">Reference proteome</keyword>
<comment type="caution">
    <text evidence="1">The sequence shown here is derived from an EMBL/GenBank/DDBJ whole genome shotgun (WGS) entry which is preliminary data.</text>
</comment>
<sequence length="71" mass="8230">MTNTTTNHYIHKTVELWRPFWGGFRGAINGHEVVGGVGNWRWVKEGQEGNRDILDSWEVPKATFEDVSWKT</sequence>
<accession>A0AAN9SDV9</accession>
<reference evidence="1 2" key="1">
    <citation type="submission" date="2024-01" db="EMBL/GenBank/DDBJ databases">
        <title>The genomes of 5 underutilized Papilionoideae crops provide insights into root nodulation and disease resistanc.</title>
        <authorList>
            <person name="Jiang F."/>
        </authorList>
    </citation>
    <scope>NUCLEOTIDE SEQUENCE [LARGE SCALE GENOMIC DNA]</scope>
    <source>
        <strain evidence="1">DUOXIRENSHENG_FW03</strain>
        <tissue evidence="1">Leaves</tissue>
    </source>
</reference>
<dbReference type="EMBL" id="JAYMYS010000004">
    <property type="protein sequence ID" value="KAK7394749.1"/>
    <property type="molecule type" value="Genomic_DNA"/>
</dbReference>